<dbReference type="InterPro" id="IPR051701">
    <property type="entry name" value="Mito_OM_Translocase_MSP1"/>
</dbReference>
<dbReference type="GO" id="GO:0045211">
    <property type="term" value="C:postsynaptic membrane"/>
    <property type="evidence" value="ECO:0007669"/>
    <property type="project" value="UniProtKB-SubCell"/>
</dbReference>
<dbReference type="GO" id="GO:0005778">
    <property type="term" value="C:peroxisomal membrane"/>
    <property type="evidence" value="ECO:0007669"/>
    <property type="project" value="UniProtKB-SubCell"/>
</dbReference>
<gene>
    <name evidence="14" type="ORF">JOQ06_012231</name>
</gene>
<comment type="similarity">
    <text evidence="8">Belongs to the AAA ATPase family. MSP1 subfamily.</text>
</comment>
<comment type="function">
    <text evidence="11">Outer mitochondrial translocase required to remove mislocalized tail-anchored transmembrane proteins on mitochondria. Specifically recognizes and binds tail-anchored transmembrane proteins: acts as a dislocase that mediates the ATP-dependent extraction of mistargeted tail-anchored transmembrane proteins from the mitochondrion outer membrane. Also plays a critical role in regulating the surface expression of AMPA receptors (AMPAR), thereby regulating synaptic plasticity and learning and memory.</text>
</comment>
<dbReference type="SUPFAM" id="SSF52540">
    <property type="entry name" value="P-loop containing nucleoside triphosphate hydrolases"/>
    <property type="match status" value="1"/>
</dbReference>
<evidence type="ECO:0000256" key="11">
    <source>
        <dbReference type="ARBA" id="ARBA00056396"/>
    </source>
</evidence>
<sequence>MLLKDLPRDALLRPLSRNEVLGMILRLTIFGAVTYYGIKWAMDAMDPTSKQKSQAKKRAEQLMRRIGVEGVSLTDYEMNIASHLVDPQTMMVTWRDIAGLDETINELQDTVILPFQKRHLLTGSKLFQPPKGVLLFGPPGCGKTMIAKATAKASGCKFINLQASTLTDMWYGESQKLTAAVFSLAVKIQPCIIFIDEIDSFLRNRSSLDHEATAMMKAQFMSLWDGLDTSSTTQVMVMGASNRPQDVDPAILRRMPATFYVGLPSTRKRQDILRLILAGENLSNAINLKEIAERTEGYSGSDLRELCRDAAMYRVRDYVRKEQMRQIAQQLQDSEEEERPVDEERLRPVTQLDLLFGLDKMKESKQATAAMLPLEVPLD</sequence>
<accession>A0AAD6FP10</accession>
<comment type="subcellular location">
    <subcellularLocation>
        <location evidence="2">Mitochondrion outer membrane</location>
        <topology evidence="2">Single-pass membrane protein</topology>
    </subcellularLocation>
    <subcellularLocation>
        <location evidence="1">Peroxisome membrane</location>
        <topology evidence="1">Single-pass membrane protein</topology>
    </subcellularLocation>
    <subcellularLocation>
        <location evidence="7">Postsynaptic cell membrane</location>
        <topology evidence="7">Single-pass membrane protein</topology>
    </subcellularLocation>
</comment>
<dbReference type="CDD" id="cd19520">
    <property type="entry name" value="RecA-like_ATAD1"/>
    <property type="match status" value="1"/>
</dbReference>
<proteinExistence type="inferred from homology"/>
<dbReference type="AlphaFoldDB" id="A0AAD6FP10"/>
<evidence type="ECO:0000256" key="3">
    <source>
        <dbReference type="ARBA" id="ARBA00022741"/>
    </source>
</evidence>
<dbReference type="GO" id="GO:0140570">
    <property type="term" value="P:extraction of mislocalized protein from mitochondrial outer membrane"/>
    <property type="evidence" value="ECO:0007669"/>
    <property type="project" value="TreeGrafter"/>
</dbReference>
<dbReference type="Gene3D" id="1.10.8.60">
    <property type="match status" value="1"/>
</dbReference>
<dbReference type="SMART" id="SM00382">
    <property type="entry name" value="AAA"/>
    <property type="match status" value="1"/>
</dbReference>
<evidence type="ECO:0000256" key="4">
    <source>
        <dbReference type="ARBA" id="ARBA00022787"/>
    </source>
</evidence>
<comment type="catalytic activity">
    <reaction evidence="10">
        <text>[protein]-with a C-terminal TM segment(out) + ATP + H2O = [protein]-with a C-terminal TM segment(in) + ADP + phosphate + H(+)</text>
        <dbReference type="Rhea" id="RHEA:66168"/>
        <dbReference type="Rhea" id="RHEA-COMP:16963"/>
        <dbReference type="ChEBI" id="CHEBI:15377"/>
        <dbReference type="ChEBI" id="CHEBI:15378"/>
        <dbReference type="ChEBI" id="CHEBI:30616"/>
        <dbReference type="ChEBI" id="CHEBI:43474"/>
        <dbReference type="ChEBI" id="CHEBI:90782"/>
        <dbReference type="ChEBI" id="CHEBI:456216"/>
    </reaction>
</comment>
<dbReference type="PANTHER" id="PTHR45644:SF8">
    <property type="entry name" value="OUTER MITOCHONDRIAL TRANSMEMBRANE HELIX TRANSLOCASE"/>
    <property type="match status" value="1"/>
</dbReference>
<evidence type="ECO:0000256" key="6">
    <source>
        <dbReference type="ARBA" id="ARBA00023128"/>
    </source>
</evidence>
<protein>
    <recommendedName>
        <fullName evidence="9">Outer mitochondrial transmembrane helix translocase</fullName>
    </recommendedName>
</protein>
<keyword evidence="5 12" id="KW-0067">ATP-binding</keyword>
<keyword evidence="4" id="KW-1000">Mitochondrion outer membrane</keyword>
<dbReference type="InterPro" id="IPR027417">
    <property type="entry name" value="P-loop_NTPase"/>
</dbReference>
<dbReference type="Proteomes" id="UP001219934">
    <property type="component" value="Unassembled WGS sequence"/>
</dbReference>
<dbReference type="GO" id="GO:0005524">
    <property type="term" value="F:ATP binding"/>
    <property type="evidence" value="ECO:0007669"/>
    <property type="project" value="UniProtKB-KW"/>
</dbReference>
<dbReference type="PROSITE" id="PS00674">
    <property type="entry name" value="AAA"/>
    <property type="match status" value="1"/>
</dbReference>
<evidence type="ECO:0000256" key="10">
    <source>
        <dbReference type="ARBA" id="ARBA00048588"/>
    </source>
</evidence>
<name>A0AAD6FP10_9TELE</name>
<evidence type="ECO:0000256" key="9">
    <source>
        <dbReference type="ARBA" id="ARBA00040718"/>
    </source>
</evidence>
<dbReference type="Pfam" id="PF17862">
    <property type="entry name" value="AAA_lid_3"/>
    <property type="match status" value="1"/>
</dbReference>
<evidence type="ECO:0000313" key="14">
    <source>
        <dbReference type="EMBL" id="KAJ4942365.1"/>
    </source>
</evidence>
<evidence type="ECO:0000256" key="2">
    <source>
        <dbReference type="ARBA" id="ARBA00004572"/>
    </source>
</evidence>
<dbReference type="GO" id="GO:0016887">
    <property type="term" value="F:ATP hydrolysis activity"/>
    <property type="evidence" value="ECO:0007669"/>
    <property type="project" value="InterPro"/>
</dbReference>
<dbReference type="GO" id="GO:0005741">
    <property type="term" value="C:mitochondrial outer membrane"/>
    <property type="evidence" value="ECO:0007669"/>
    <property type="project" value="UniProtKB-SubCell"/>
</dbReference>
<dbReference type="PANTHER" id="PTHR45644">
    <property type="entry name" value="AAA ATPASE, PUTATIVE (AFU_ORTHOLOGUE AFUA_2G12920)-RELATED-RELATED"/>
    <property type="match status" value="1"/>
</dbReference>
<dbReference type="Gene3D" id="3.40.50.300">
    <property type="entry name" value="P-loop containing nucleotide triphosphate hydrolases"/>
    <property type="match status" value="1"/>
</dbReference>
<evidence type="ECO:0000313" key="15">
    <source>
        <dbReference type="Proteomes" id="UP001219934"/>
    </source>
</evidence>
<evidence type="ECO:0000256" key="7">
    <source>
        <dbReference type="ARBA" id="ARBA00037805"/>
    </source>
</evidence>
<dbReference type="EMBL" id="JAPTMU010000006">
    <property type="protein sequence ID" value="KAJ4942365.1"/>
    <property type="molecule type" value="Genomic_DNA"/>
</dbReference>
<evidence type="ECO:0000256" key="8">
    <source>
        <dbReference type="ARBA" id="ARBA00038383"/>
    </source>
</evidence>
<dbReference type="InterPro" id="IPR003593">
    <property type="entry name" value="AAA+_ATPase"/>
</dbReference>
<reference evidence="14" key="1">
    <citation type="submission" date="2022-11" db="EMBL/GenBank/DDBJ databases">
        <title>Chromosome-level genome of Pogonophryne albipinna.</title>
        <authorList>
            <person name="Jo E."/>
        </authorList>
    </citation>
    <scope>NUCLEOTIDE SEQUENCE</scope>
    <source>
        <strain evidence="14">SGF0006</strain>
        <tissue evidence="14">Muscle</tissue>
    </source>
</reference>
<comment type="caution">
    <text evidence="14">The sequence shown here is derived from an EMBL/GenBank/DDBJ whole genome shotgun (WGS) entry which is preliminary data.</text>
</comment>
<keyword evidence="3 12" id="KW-0547">Nucleotide-binding</keyword>
<feature type="domain" description="AAA+ ATPase" evidence="13">
    <location>
        <begin position="129"/>
        <end position="265"/>
    </location>
</feature>
<dbReference type="FunFam" id="3.40.50.300:FF:000538">
    <property type="entry name" value="ATPase family AAA domain-containing protein 1"/>
    <property type="match status" value="1"/>
</dbReference>
<evidence type="ECO:0000256" key="12">
    <source>
        <dbReference type="RuleBase" id="RU003651"/>
    </source>
</evidence>
<organism evidence="14 15">
    <name type="scientific">Pogonophryne albipinna</name>
    <dbReference type="NCBI Taxonomy" id="1090488"/>
    <lineage>
        <taxon>Eukaryota</taxon>
        <taxon>Metazoa</taxon>
        <taxon>Chordata</taxon>
        <taxon>Craniata</taxon>
        <taxon>Vertebrata</taxon>
        <taxon>Euteleostomi</taxon>
        <taxon>Actinopterygii</taxon>
        <taxon>Neopterygii</taxon>
        <taxon>Teleostei</taxon>
        <taxon>Neoteleostei</taxon>
        <taxon>Acanthomorphata</taxon>
        <taxon>Eupercaria</taxon>
        <taxon>Perciformes</taxon>
        <taxon>Notothenioidei</taxon>
        <taxon>Pogonophryne</taxon>
    </lineage>
</organism>
<evidence type="ECO:0000256" key="1">
    <source>
        <dbReference type="ARBA" id="ARBA00004549"/>
    </source>
</evidence>
<keyword evidence="4" id="KW-0472">Membrane</keyword>
<keyword evidence="6" id="KW-0496">Mitochondrion</keyword>
<dbReference type="InterPro" id="IPR003959">
    <property type="entry name" value="ATPase_AAA_core"/>
</dbReference>
<evidence type="ECO:0000256" key="5">
    <source>
        <dbReference type="ARBA" id="ARBA00022840"/>
    </source>
</evidence>
<dbReference type="InterPro" id="IPR003960">
    <property type="entry name" value="ATPase_AAA_CS"/>
</dbReference>
<keyword evidence="15" id="KW-1185">Reference proteome</keyword>
<evidence type="ECO:0000259" key="13">
    <source>
        <dbReference type="SMART" id="SM00382"/>
    </source>
</evidence>
<dbReference type="Pfam" id="PF00004">
    <property type="entry name" value="AAA"/>
    <property type="match status" value="1"/>
</dbReference>
<dbReference type="InterPro" id="IPR041569">
    <property type="entry name" value="AAA_lid_3"/>
</dbReference>